<name>A0A5J4P399_9TREM</name>
<protein>
    <submittedName>
        <fullName evidence="1">Uncharacterized protein</fullName>
    </submittedName>
</protein>
<gene>
    <name evidence="1" type="ORF">DEA37_0009665</name>
</gene>
<comment type="caution">
    <text evidence="1">The sequence shown here is derived from an EMBL/GenBank/DDBJ whole genome shotgun (WGS) entry which is preliminary data.</text>
</comment>
<organism evidence="1 2">
    <name type="scientific">Paragonimus westermani</name>
    <dbReference type="NCBI Taxonomy" id="34504"/>
    <lineage>
        <taxon>Eukaryota</taxon>
        <taxon>Metazoa</taxon>
        <taxon>Spiralia</taxon>
        <taxon>Lophotrochozoa</taxon>
        <taxon>Platyhelminthes</taxon>
        <taxon>Trematoda</taxon>
        <taxon>Digenea</taxon>
        <taxon>Plagiorchiida</taxon>
        <taxon>Troglotremata</taxon>
        <taxon>Troglotrematidae</taxon>
        <taxon>Paragonimus</taxon>
    </lineage>
</organism>
<evidence type="ECO:0000313" key="2">
    <source>
        <dbReference type="Proteomes" id="UP000324629"/>
    </source>
</evidence>
<proteinExistence type="predicted"/>
<dbReference type="EMBL" id="QNGE01000050">
    <property type="protein sequence ID" value="KAA3682219.1"/>
    <property type="molecule type" value="Genomic_DNA"/>
</dbReference>
<sequence length="228" mass="25999">MTAETVGNFIARSLPFLFTLRFQDYQCPSVIHVTYKKGALRISHSFMVHNHRTMDADPSVYPVNRRLDKREEELLYKIMDSLPRTRDVIEFASHEFDVILNASDVRKIRRRKKARIELDKNIGNTETILPESAEIGCLKSKCLQNDRTDSRAEARLVTSDLYEALCRLGTRQGKHAVQELKKLISFLSLEVNFVVEPASSCYATVPIPSSSMTESCQLSVSNLWNTSL</sequence>
<reference evidence="1 2" key="1">
    <citation type="journal article" date="2019" name="Gigascience">
        <title>Whole-genome sequence of the oriental lung fluke Paragonimus westermani.</title>
        <authorList>
            <person name="Oey H."/>
            <person name="Zakrzewski M."/>
            <person name="Narain K."/>
            <person name="Devi K.R."/>
            <person name="Agatsuma T."/>
            <person name="Nawaratna S."/>
            <person name="Gobert G.N."/>
            <person name="Jones M.K."/>
            <person name="Ragan M.A."/>
            <person name="McManus D.P."/>
            <person name="Krause L."/>
        </authorList>
    </citation>
    <scope>NUCLEOTIDE SEQUENCE [LARGE SCALE GENOMIC DNA]</scope>
    <source>
        <strain evidence="1 2">IND2009</strain>
    </source>
</reference>
<accession>A0A5J4P399</accession>
<dbReference type="Proteomes" id="UP000324629">
    <property type="component" value="Unassembled WGS sequence"/>
</dbReference>
<keyword evidence="2" id="KW-1185">Reference proteome</keyword>
<evidence type="ECO:0000313" key="1">
    <source>
        <dbReference type="EMBL" id="KAA3682219.1"/>
    </source>
</evidence>
<dbReference type="AlphaFoldDB" id="A0A5J4P399"/>